<reference evidence="2" key="2">
    <citation type="submission" date="2020-09" db="EMBL/GenBank/DDBJ databases">
        <authorList>
            <person name="Sun Q."/>
            <person name="Zhou Y."/>
        </authorList>
    </citation>
    <scope>NUCLEOTIDE SEQUENCE</scope>
    <source>
        <strain evidence="2">CGMCC 1.12987</strain>
    </source>
</reference>
<protein>
    <recommendedName>
        <fullName evidence="1">N-acetyltransferase domain-containing protein</fullName>
    </recommendedName>
</protein>
<sequence length="175" mass="20668">MPIQFQLYDMLTKPHMLDGVWKLLCRYDHAFIPPLSAREHSYQTDLTVRPTAKQEPKQYFETLKRQSFLLALDRDEVIGFMSFRTHFVSEDLNDGIETIYVTTVIVGEEHRGQGITRRFYEELAEIAKQENQPIMTRTWSTNDSHIRVLNKIGMQEIKRIKNGRGPELDTVYYRK</sequence>
<dbReference type="Pfam" id="PF00583">
    <property type="entry name" value="Acetyltransf_1"/>
    <property type="match status" value="1"/>
</dbReference>
<gene>
    <name evidence="2" type="ORF">GCM10010916_47300</name>
</gene>
<dbReference type="EMBL" id="BMGR01000022">
    <property type="protein sequence ID" value="GGG25406.1"/>
    <property type="molecule type" value="Genomic_DNA"/>
</dbReference>
<keyword evidence="3" id="KW-1185">Reference proteome</keyword>
<dbReference type="Proteomes" id="UP000644756">
    <property type="component" value="Unassembled WGS sequence"/>
</dbReference>
<dbReference type="InterPro" id="IPR000182">
    <property type="entry name" value="GNAT_dom"/>
</dbReference>
<evidence type="ECO:0000259" key="1">
    <source>
        <dbReference type="PROSITE" id="PS51186"/>
    </source>
</evidence>
<proteinExistence type="predicted"/>
<accession>A0A917G6M5</accession>
<organism evidence="2 3">
    <name type="scientific">Paenibacillus abyssi</name>
    <dbReference type="NCBI Taxonomy" id="1340531"/>
    <lineage>
        <taxon>Bacteria</taxon>
        <taxon>Bacillati</taxon>
        <taxon>Bacillota</taxon>
        <taxon>Bacilli</taxon>
        <taxon>Bacillales</taxon>
        <taxon>Paenibacillaceae</taxon>
        <taxon>Paenibacillus</taxon>
    </lineage>
</organism>
<evidence type="ECO:0000313" key="3">
    <source>
        <dbReference type="Proteomes" id="UP000644756"/>
    </source>
</evidence>
<dbReference type="RefSeq" id="WP_188533555.1">
    <property type="nucleotide sequence ID" value="NZ_BMGR01000022.1"/>
</dbReference>
<dbReference type="InterPro" id="IPR016181">
    <property type="entry name" value="Acyl_CoA_acyltransferase"/>
</dbReference>
<reference evidence="2" key="1">
    <citation type="journal article" date="2014" name="Int. J. Syst. Evol. Microbiol.">
        <title>Complete genome sequence of Corynebacterium casei LMG S-19264T (=DSM 44701T), isolated from a smear-ripened cheese.</title>
        <authorList>
            <consortium name="US DOE Joint Genome Institute (JGI-PGF)"/>
            <person name="Walter F."/>
            <person name="Albersmeier A."/>
            <person name="Kalinowski J."/>
            <person name="Ruckert C."/>
        </authorList>
    </citation>
    <scope>NUCLEOTIDE SEQUENCE</scope>
    <source>
        <strain evidence="2">CGMCC 1.12987</strain>
    </source>
</reference>
<feature type="domain" description="N-acetyltransferase" evidence="1">
    <location>
        <begin position="30"/>
        <end position="175"/>
    </location>
</feature>
<comment type="caution">
    <text evidence="2">The sequence shown here is derived from an EMBL/GenBank/DDBJ whole genome shotgun (WGS) entry which is preliminary data.</text>
</comment>
<evidence type="ECO:0000313" key="2">
    <source>
        <dbReference type="EMBL" id="GGG25406.1"/>
    </source>
</evidence>
<dbReference type="GO" id="GO:0016747">
    <property type="term" value="F:acyltransferase activity, transferring groups other than amino-acyl groups"/>
    <property type="evidence" value="ECO:0007669"/>
    <property type="project" value="InterPro"/>
</dbReference>
<dbReference type="PROSITE" id="PS51186">
    <property type="entry name" value="GNAT"/>
    <property type="match status" value="1"/>
</dbReference>
<dbReference type="AlphaFoldDB" id="A0A917G6M5"/>
<dbReference type="Gene3D" id="3.40.630.30">
    <property type="match status" value="1"/>
</dbReference>
<name>A0A917G6M5_9BACL</name>
<dbReference type="SUPFAM" id="SSF55729">
    <property type="entry name" value="Acyl-CoA N-acyltransferases (Nat)"/>
    <property type="match status" value="1"/>
</dbReference>
<dbReference type="CDD" id="cd04301">
    <property type="entry name" value="NAT_SF"/>
    <property type="match status" value="1"/>
</dbReference>